<evidence type="ECO:0008006" key="3">
    <source>
        <dbReference type="Google" id="ProtNLM"/>
    </source>
</evidence>
<evidence type="ECO:0000313" key="1">
    <source>
        <dbReference type="EMBL" id="KAJ8947516.1"/>
    </source>
</evidence>
<evidence type="ECO:0000313" key="2">
    <source>
        <dbReference type="Proteomes" id="UP001162162"/>
    </source>
</evidence>
<reference evidence="1" key="1">
    <citation type="journal article" date="2023" name="Insect Mol. Biol.">
        <title>Genome sequencing provides insights into the evolution of gene families encoding plant cell wall-degrading enzymes in longhorned beetles.</title>
        <authorList>
            <person name="Shin N.R."/>
            <person name="Okamura Y."/>
            <person name="Kirsch R."/>
            <person name="Pauchet Y."/>
        </authorList>
    </citation>
    <scope>NUCLEOTIDE SEQUENCE</scope>
    <source>
        <strain evidence="1">AMC_N1</strain>
    </source>
</reference>
<proteinExistence type="predicted"/>
<gene>
    <name evidence="1" type="ORF">NQ318_004993</name>
</gene>
<accession>A0AAV8Y946</accession>
<name>A0AAV8Y946_9CUCU</name>
<keyword evidence="2" id="KW-1185">Reference proteome</keyword>
<dbReference type="InterPro" id="IPR036691">
    <property type="entry name" value="Endo/exonu/phosph_ase_sf"/>
</dbReference>
<organism evidence="1 2">
    <name type="scientific">Aromia moschata</name>
    <dbReference type="NCBI Taxonomy" id="1265417"/>
    <lineage>
        <taxon>Eukaryota</taxon>
        <taxon>Metazoa</taxon>
        <taxon>Ecdysozoa</taxon>
        <taxon>Arthropoda</taxon>
        <taxon>Hexapoda</taxon>
        <taxon>Insecta</taxon>
        <taxon>Pterygota</taxon>
        <taxon>Neoptera</taxon>
        <taxon>Endopterygota</taxon>
        <taxon>Coleoptera</taxon>
        <taxon>Polyphaga</taxon>
        <taxon>Cucujiformia</taxon>
        <taxon>Chrysomeloidea</taxon>
        <taxon>Cerambycidae</taxon>
        <taxon>Cerambycinae</taxon>
        <taxon>Callichromatini</taxon>
        <taxon>Aromia</taxon>
    </lineage>
</organism>
<protein>
    <recommendedName>
        <fullName evidence="3">Reverse transcriptase domain-containing protein</fullName>
    </recommendedName>
</protein>
<dbReference type="AlphaFoldDB" id="A0AAV8Y946"/>
<dbReference type="EMBL" id="JAPWTK010000159">
    <property type="protein sequence ID" value="KAJ8947516.1"/>
    <property type="molecule type" value="Genomic_DNA"/>
</dbReference>
<comment type="caution">
    <text evidence="1">The sequence shown here is derived from an EMBL/GenBank/DDBJ whole genome shotgun (WGS) entry which is preliminary data.</text>
</comment>
<dbReference type="SUPFAM" id="SSF56219">
    <property type="entry name" value="DNase I-like"/>
    <property type="match status" value="1"/>
</dbReference>
<dbReference type="Proteomes" id="UP001162162">
    <property type="component" value="Unassembled WGS sequence"/>
</dbReference>
<sequence>MRLYRFLVKVSDADGGNFLDGEDEEETINEIEVTGDEGDLNINLKSKDDITDEYLNTMSEFNYESTINKYTRIHKNSQTSIDHIFVKTDEDKTNLLPVILKTNITDHFPIILNINTQNKLVDNNKIKNNIKLVDWTPFYNIPDVEIQAIWMTHTIQDVIQKSTNTLYVKHKERKRKCWITKGLVTFQIKKGLCVKYLGVTIDNYLRWDNHINNVVETLRTIIYKFKYIKQILDKKTMKMLYFALVESRLTYGILAWGSIGYTHLKRLEVIQKKILKIIYSREAPYSSEELYRESEVLDIRKLYFLSVILYQYKNKNSLLDIKHNYPTRCRLNTYQVPSCHKTIGQKNLLHLGPRLYNSIPENIKKSKSLVEVKKKTNLKHEKLRL</sequence>